<feature type="region of interest" description="Disordered" evidence="1">
    <location>
        <begin position="1"/>
        <end position="89"/>
    </location>
</feature>
<accession>U6LEL0</accession>
<reference evidence="2" key="1">
    <citation type="submission" date="2013-10" db="EMBL/GenBank/DDBJ databases">
        <title>Genomic analysis of the causative agents of coccidiosis in chickens.</title>
        <authorList>
            <person name="Reid A.J."/>
            <person name="Blake D."/>
            <person name="Billington K."/>
            <person name="Browne H."/>
            <person name="Dunn M."/>
            <person name="Hung S."/>
            <person name="Kawahara F."/>
            <person name="Miranda-Saavedra D."/>
            <person name="Mourier T."/>
            <person name="Nagra H."/>
            <person name="Otto T.D."/>
            <person name="Rawlings N."/>
            <person name="Sanchez A."/>
            <person name="Sanders M."/>
            <person name="Subramaniam C."/>
            <person name="Tay Y."/>
            <person name="Dear P."/>
            <person name="Doerig C."/>
            <person name="Gruber A."/>
            <person name="Parkinson J."/>
            <person name="Shirley M."/>
            <person name="Wan K.L."/>
            <person name="Berriman M."/>
            <person name="Tomley F."/>
            <person name="Pain A."/>
        </authorList>
    </citation>
    <scope>NUCLEOTIDE SEQUENCE [LARGE SCALE GENOMIC DNA]</scope>
    <source>
        <strain evidence="2">Houghton</strain>
    </source>
</reference>
<evidence type="ECO:0000256" key="1">
    <source>
        <dbReference type="SAM" id="MobiDB-lite"/>
    </source>
</evidence>
<organism evidence="2 3">
    <name type="scientific">Eimeria brunetti</name>
    <dbReference type="NCBI Taxonomy" id="51314"/>
    <lineage>
        <taxon>Eukaryota</taxon>
        <taxon>Sar</taxon>
        <taxon>Alveolata</taxon>
        <taxon>Apicomplexa</taxon>
        <taxon>Conoidasida</taxon>
        <taxon>Coccidia</taxon>
        <taxon>Eucoccidiorida</taxon>
        <taxon>Eimeriorina</taxon>
        <taxon>Eimeriidae</taxon>
        <taxon>Eimeria</taxon>
    </lineage>
</organism>
<dbReference type="VEuPathDB" id="ToxoDB:EBH_0017180"/>
<feature type="compositionally biased region" description="Basic and acidic residues" evidence="1">
    <location>
        <begin position="1"/>
        <end position="21"/>
    </location>
</feature>
<dbReference type="OrthoDB" id="343414at2759"/>
<protein>
    <recommendedName>
        <fullName evidence="4">Transcription initiation factor IIF subunit alpha</fullName>
    </recommendedName>
</protein>
<gene>
    <name evidence="2" type="ORF">EBH_0017180</name>
</gene>
<evidence type="ECO:0000313" key="3">
    <source>
        <dbReference type="Proteomes" id="UP000030750"/>
    </source>
</evidence>
<evidence type="ECO:0008006" key="4">
    <source>
        <dbReference type="Google" id="ProtNLM"/>
    </source>
</evidence>
<name>U6LEL0_9EIME</name>
<dbReference type="Proteomes" id="UP000030750">
    <property type="component" value="Unassembled WGS sequence"/>
</dbReference>
<reference evidence="2" key="2">
    <citation type="submission" date="2013-10" db="EMBL/GenBank/DDBJ databases">
        <authorList>
            <person name="Aslett M."/>
        </authorList>
    </citation>
    <scope>NUCLEOTIDE SEQUENCE [LARGE SCALE GENOMIC DNA]</scope>
    <source>
        <strain evidence="2">Houghton</strain>
    </source>
</reference>
<feature type="compositionally biased region" description="Low complexity" evidence="1">
    <location>
        <begin position="47"/>
        <end position="89"/>
    </location>
</feature>
<keyword evidence="3" id="KW-1185">Reference proteome</keyword>
<proteinExistence type="predicted"/>
<dbReference type="EMBL" id="HG710817">
    <property type="protein sequence ID" value="CDJ47673.1"/>
    <property type="molecule type" value="Genomic_DNA"/>
</dbReference>
<dbReference type="AlphaFoldDB" id="U6LEL0"/>
<sequence length="156" mass="16830">MKNLLEKAKDDEADAELRQYDTDDDDEEGAEEKAGEGQVGGPGVAGAVGSEPRAAAAAAAAAGRGPPGAPLQQDAAAASSAQQQQTETQETLEAKVVRVMQQHMGRMAVKDFMSAFKVKEKNEDFKRIQAVVHKVCKMEATEDKQKFIILKPEFRL</sequence>
<feature type="compositionally biased region" description="Gly residues" evidence="1">
    <location>
        <begin position="37"/>
        <end position="46"/>
    </location>
</feature>
<evidence type="ECO:0000313" key="2">
    <source>
        <dbReference type="EMBL" id="CDJ47673.1"/>
    </source>
</evidence>